<dbReference type="Pfam" id="PF15428">
    <property type="entry name" value="Imm26"/>
    <property type="match status" value="1"/>
</dbReference>
<gene>
    <name evidence="1" type="ORF">EC844_11617</name>
</gene>
<reference evidence="1 2" key="1">
    <citation type="submission" date="2019-03" db="EMBL/GenBank/DDBJ databases">
        <title>Genomic analyses of the natural microbiome of Caenorhabditis elegans.</title>
        <authorList>
            <person name="Samuel B."/>
        </authorList>
    </citation>
    <scope>NUCLEOTIDE SEQUENCE [LARGE SCALE GENOMIC DNA]</scope>
    <source>
        <strain evidence="1 2">JUb89</strain>
    </source>
</reference>
<keyword evidence="2" id="KW-1185">Reference proteome</keyword>
<proteinExistence type="predicted"/>
<organism evidence="1 2">
    <name type="scientific">Acinetobacter calcoaceticus</name>
    <dbReference type="NCBI Taxonomy" id="471"/>
    <lineage>
        <taxon>Bacteria</taxon>
        <taxon>Pseudomonadati</taxon>
        <taxon>Pseudomonadota</taxon>
        <taxon>Gammaproteobacteria</taxon>
        <taxon>Moraxellales</taxon>
        <taxon>Moraxellaceae</taxon>
        <taxon>Acinetobacter</taxon>
        <taxon>Acinetobacter calcoaceticus/baumannii complex</taxon>
    </lineage>
</organism>
<dbReference type="Proteomes" id="UP000294963">
    <property type="component" value="Unassembled WGS sequence"/>
</dbReference>
<protein>
    <submittedName>
        <fullName evidence="1">Immunity protein 26 of polymorphic toxin system</fullName>
    </submittedName>
</protein>
<dbReference type="OrthoDB" id="1814150at2"/>
<evidence type="ECO:0000313" key="2">
    <source>
        <dbReference type="Proteomes" id="UP000294963"/>
    </source>
</evidence>
<dbReference type="InterPro" id="IPR029278">
    <property type="entry name" value="Imm26"/>
</dbReference>
<sequence>MNPIPFQLNNQQRQYLGLIPVQPHWELVELFGYYVYFDGDVIRKKIIVKDGSYYECELNETTSNQRSVLEPKTARGKAKKLNYTASLSFSPLGTYFKYDAQYICIASYTTQRSFFDARPSQDQADGLTDIAQGQQSFEGLKQWLKQWIDESSPQDLSDIEDFKIAKRQHQKYKAGDFFAFKIGRRQWGFGRILLDVSKLRKQEQFKQHKHYGLNNLMGKALIVEVYAHIQEHKQSDFDTLAQCQALPAQAVMDNHFFYAEKEIIGFQPLDIEQIELPISYSESINSQDRDVVYLQYGLIYKQLTKAQHDQFIAEWNADKSLPEHRYFRNEGIGFDVNIDPLMDYMAQLAEPCASMANMQSTVAAAARYYWPDAGGVYSDEHARDLHYPQNAALKKRIFNAFGLDADLSYAENLAIFEDANK</sequence>
<comment type="caution">
    <text evidence="1">The sequence shown here is derived from an EMBL/GenBank/DDBJ whole genome shotgun (WGS) entry which is preliminary data.</text>
</comment>
<dbReference type="EMBL" id="SLVJ01000016">
    <property type="protein sequence ID" value="TCM65054.1"/>
    <property type="molecule type" value="Genomic_DNA"/>
</dbReference>
<dbReference type="AlphaFoldDB" id="A0A4R1XLZ5"/>
<name>A0A4R1XLZ5_ACICA</name>
<accession>A0A4R1XLZ5</accession>
<evidence type="ECO:0000313" key="1">
    <source>
        <dbReference type="EMBL" id="TCM65054.1"/>
    </source>
</evidence>